<comment type="caution">
    <text evidence="1">The sequence shown here is derived from an EMBL/GenBank/DDBJ whole genome shotgun (WGS) entry which is preliminary data.</text>
</comment>
<evidence type="ECO:0000313" key="2">
    <source>
        <dbReference type="Proteomes" id="UP001165960"/>
    </source>
</evidence>
<name>A0ACC2U7F1_9FUNG</name>
<evidence type="ECO:0000313" key="1">
    <source>
        <dbReference type="EMBL" id="KAJ9082852.1"/>
    </source>
</evidence>
<protein>
    <submittedName>
        <fullName evidence="1">Uncharacterized protein</fullName>
    </submittedName>
</protein>
<organism evidence="1 2">
    <name type="scientific">Entomophthora muscae</name>
    <dbReference type="NCBI Taxonomy" id="34485"/>
    <lineage>
        <taxon>Eukaryota</taxon>
        <taxon>Fungi</taxon>
        <taxon>Fungi incertae sedis</taxon>
        <taxon>Zoopagomycota</taxon>
        <taxon>Entomophthoromycotina</taxon>
        <taxon>Entomophthoromycetes</taxon>
        <taxon>Entomophthorales</taxon>
        <taxon>Entomophthoraceae</taxon>
        <taxon>Entomophthora</taxon>
    </lineage>
</organism>
<gene>
    <name evidence="1" type="ORF">DSO57_1000837</name>
</gene>
<dbReference type="Proteomes" id="UP001165960">
    <property type="component" value="Unassembled WGS sequence"/>
</dbReference>
<reference evidence="1" key="1">
    <citation type="submission" date="2022-04" db="EMBL/GenBank/DDBJ databases">
        <title>Genome of the entomopathogenic fungus Entomophthora muscae.</title>
        <authorList>
            <person name="Elya C."/>
            <person name="Lovett B.R."/>
            <person name="Lee E."/>
            <person name="Macias A.M."/>
            <person name="Hajek A.E."/>
            <person name="De Bivort B.L."/>
            <person name="Kasson M.T."/>
            <person name="De Fine Licht H.H."/>
            <person name="Stajich J.E."/>
        </authorList>
    </citation>
    <scope>NUCLEOTIDE SEQUENCE</scope>
    <source>
        <strain evidence="1">Berkeley</strain>
    </source>
</reference>
<dbReference type="EMBL" id="QTSX02001422">
    <property type="protein sequence ID" value="KAJ9082852.1"/>
    <property type="molecule type" value="Genomic_DNA"/>
</dbReference>
<proteinExistence type="predicted"/>
<sequence length="331" mass="36978">MVDFPVIDLENLTSQRDNAVEKLMAACAMTGFFYVTNHGISHQIIEKIFTVSRELFDLPLEVKEKYPIMDNIGNMRIGQERLVSMDLIDYKESFNFPSSFNLATDDQLPSTIKESRKETENFTRACHAVGCKVLRALAIGLGLEAEHFVKGHTYGKASGGIFRLLRYPAIPESVDPVSTVRAGSHSDYGTLTLLFQEPPPAGSEKIASGLQVNVDDSWHDVPSKKDCIVVNIADLLSFWTEGRLRSAVHHVILPAGELKNTPRYTAVFFMHPNSDHIIEPTPSAIPAPFPAKQDKDGHLVASFGPSPFTYKQTGKEYLWRRLNLTYDFAAY</sequence>
<accession>A0ACC2U7F1</accession>
<keyword evidence="2" id="KW-1185">Reference proteome</keyword>